<feature type="domain" description="Photosynthesis system II assembly factor Ycf48/Hcf136-like" evidence="4">
    <location>
        <begin position="170"/>
        <end position="253"/>
    </location>
</feature>
<evidence type="ECO:0000259" key="4">
    <source>
        <dbReference type="Pfam" id="PF14870"/>
    </source>
</evidence>
<dbReference type="RefSeq" id="WP_223907965.1">
    <property type="nucleotide sequence ID" value="NZ_AP024238.1"/>
</dbReference>
<keyword evidence="6" id="KW-1185">Reference proteome</keyword>
<keyword evidence="1" id="KW-0602">Photosynthesis</keyword>
<evidence type="ECO:0000313" key="5">
    <source>
        <dbReference type="EMBL" id="BCO25753.1"/>
    </source>
</evidence>
<sequence>MDARGLTRRWLAAAVFLGCASPLIGGAATASKAEVGGRMDVLDMPARLSERAKSAVLNAVAIAGQRVVAVGEAGIILLSDDNGQTWRQAKVVPTSVTLTNVRFATASTGWAVGHSGVVLKTTDSGENWARQLDGKQAAQIELAAADAAMQSNAEAGARRQRDAQRMVTEGADKPFLDVYFFDEQNGLVVGAYGLIFATRDGGKTWVSQLGLVDNPKSRHLYHFAVAGTELLLTGEQGALYRVSEAGQRFTAMSSPYAGTLFGALAVPGGNTLVFGLRGNAFVSPDQGTSWTKVDFVQPITLTAGTRLRDGRWVVADETGRVLVSRDGTQFVNPGVTKMNAATGVVEAADGSLVLSTQHGAVRVAASALNSEQKK</sequence>
<evidence type="ECO:0000256" key="3">
    <source>
        <dbReference type="SAM" id="SignalP"/>
    </source>
</evidence>
<dbReference type="InterPro" id="IPR015943">
    <property type="entry name" value="WD40/YVTN_repeat-like_dom_sf"/>
</dbReference>
<keyword evidence="3" id="KW-0732">Signal</keyword>
<dbReference type="Pfam" id="PF14870">
    <property type="entry name" value="PSII_BNR"/>
    <property type="match status" value="1"/>
</dbReference>
<keyword evidence="2" id="KW-0604">Photosystem II</keyword>
<dbReference type="InterPro" id="IPR028203">
    <property type="entry name" value="PSII_CF48-like_dom"/>
</dbReference>
<dbReference type="InterPro" id="IPR036278">
    <property type="entry name" value="Sialidase_sf"/>
</dbReference>
<feature type="chain" id="PRO_5045431972" evidence="3">
    <location>
        <begin position="28"/>
        <end position="374"/>
    </location>
</feature>
<proteinExistence type="predicted"/>
<dbReference type="Proteomes" id="UP000824366">
    <property type="component" value="Chromosome"/>
</dbReference>
<dbReference type="Gene3D" id="2.130.10.10">
    <property type="entry name" value="YVTN repeat-like/Quinoprotein amine dehydrogenase"/>
    <property type="match status" value="2"/>
</dbReference>
<dbReference type="CDD" id="cd15482">
    <property type="entry name" value="Sialidase_non-viral"/>
    <property type="match status" value="1"/>
</dbReference>
<dbReference type="PANTHER" id="PTHR47199:SF2">
    <property type="entry name" value="PHOTOSYSTEM II STABILITY_ASSEMBLY FACTOR HCF136, CHLOROPLASTIC"/>
    <property type="match status" value="1"/>
</dbReference>
<evidence type="ECO:0000313" key="6">
    <source>
        <dbReference type="Proteomes" id="UP000824366"/>
    </source>
</evidence>
<name>A0ABM7MHV7_9BURK</name>
<evidence type="ECO:0000256" key="1">
    <source>
        <dbReference type="ARBA" id="ARBA00022531"/>
    </source>
</evidence>
<evidence type="ECO:0000256" key="2">
    <source>
        <dbReference type="ARBA" id="ARBA00023276"/>
    </source>
</evidence>
<dbReference type="SUPFAM" id="SSF50939">
    <property type="entry name" value="Sialidases"/>
    <property type="match status" value="1"/>
</dbReference>
<protein>
    <submittedName>
        <fullName evidence="5">Ycf48-like protein</fullName>
    </submittedName>
</protein>
<reference evidence="5 6" key="1">
    <citation type="journal article" date="2021" name="Microbiol. Spectr.">
        <title>A Single Bacterium Capable of Oxidation and Reduction of Iron at Circumneutral pH.</title>
        <authorList>
            <person name="Kato S."/>
            <person name="Ohkuma M."/>
        </authorList>
    </citation>
    <scope>NUCLEOTIDE SEQUENCE [LARGE SCALE GENOMIC DNA]</scope>
    <source>
        <strain evidence="5 6">MIZ03</strain>
    </source>
</reference>
<feature type="signal peptide" evidence="3">
    <location>
        <begin position="1"/>
        <end position="27"/>
    </location>
</feature>
<dbReference type="EMBL" id="AP024238">
    <property type="protein sequence ID" value="BCO25753.1"/>
    <property type="molecule type" value="Genomic_DNA"/>
</dbReference>
<organism evidence="5 6">
    <name type="scientific">Rhodoferax lithotrophicus</name>
    <dbReference type="NCBI Taxonomy" id="2798804"/>
    <lineage>
        <taxon>Bacteria</taxon>
        <taxon>Pseudomonadati</taxon>
        <taxon>Pseudomonadota</taxon>
        <taxon>Betaproteobacteria</taxon>
        <taxon>Burkholderiales</taxon>
        <taxon>Comamonadaceae</taxon>
        <taxon>Rhodoferax</taxon>
    </lineage>
</organism>
<accession>A0ABM7MHV7</accession>
<dbReference type="PANTHER" id="PTHR47199">
    <property type="entry name" value="PHOTOSYSTEM II STABILITY/ASSEMBLY FACTOR HCF136, CHLOROPLASTIC"/>
    <property type="match status" value="1"/>
</dbReference>
<gene>
    <name evidence="5" type="ORF">MIZ03_0632</name>
</gene>